<reference evidence="1" key="1">
    <citation type="journal article" date="2023" name="bioRxiv">
        <title>Improved chromosome-level genome assembly for marigold (Tagetes erecta).</title>
        <authorList>
            <person name="Jiang F."/>
            <person name="Yuan L."/>
            <person name="Wang S."/>
            <person name="Wang H."/>
            <person name="Xu D."/>
            <person name="Wang A."/>
            <person name="Fan W."/>
        </authorList>
    </citation>
    <scope>NUCLEOTIDE SEQUENCE</scope>
    <source>
        <strain evidence="1">WSJ</strain>
        <tissue evidence="1">Leaf</tissue>
    </source>
</reference>
<sequence length="83" mass="9986">MLTIRTYQNKHIHKHTTTHKHKYCTREQLNPHSLPHSLYLFSLFTRALSLYLLFHSLYLLLLPLQLNFAIFNSCKLLFIGFKR</sequence>
<evidence type="ECO:0000313" key="1">
    <source>
        <dbReference type="EMBL" id="KAK1435454.1"/>
    </source>
</evidence>
<dbReference type="AlphaFoldDB" id="A0AAD8P7Q4"/>
<gene>
    <name evidence="1" type="ORF">QVD17_01217</name>
</gene>
<dbReference type="EMBL" id="JAUHHV010000001">
    <property type="protein sequence ID" value="KAK1435454.1"/>
    <property type="molecule type" value="Genomic_DNA"/>
</dbReference>
<evidence type="ECO:0000313" key="2">
    <source>
        <dbReference type="Proteomes" id="UP001229421"/>
    </source>
</evidence>
<proteinExistence type="predicted"/>
<name>A0AAD8P7Q4_TARER</name>
<dbReference type="Proteomes" id="UP001229421">
    <property type="component" value="Unassembled WGS sequence"/>
</dbReference>
<protein>
    <submittedName>
        <fullName evidence="1">Uncharacterized protein</fullName>
    </submittedName>
</protein>
<keyword evidence="2" id="KW-1185">Reference proteome</keyword>
<comment type="caution">
    <text evidence="1">The sequence shown here is derived from an EMBL/GenBank/DDBJ whole genome shotgun (WGS) entry which is preliminary data.</text>
</comment>
<accession>A0AAD8P7Q4</accession>
<organism evidence="1 2">
    <name type="scientific">Tagetes erecta</name>
    <name type="common">African marigold</name>
    <dbReference type="NCBI Taxonomy" id="13708"/>
    <lineage>
        <taxon>Eukaryota</taxon>
        <taxon>Viridiplantae</taxon>
        <taxon>Streptophyta</taxon>
        <taxon>Embryophyta</taxon>
        <taxon>Tracheophyta</taxon>
        <taxon>Spermatophyta</taxon>
        <taxon>Magnoliopsida</taxon>
        <taxon>eudicotyledons</taxon>
        <taxon>Gunneridae</taxon>
        <taxon>Pentapetalae</taxon>
        <taxon>asterids</taxon>
        <taxon>campanulids</taxon>
        <taxon>Asterales</taxon>
        <taxon>Asteraceae</taxon>
        <taxon>Asteroideae</taxon>
        <taxon>Heliantheae alliance</taxon>
        <taxon>Tageteae</taxon>
        <taxon>Tagetes</taxon>
    </lineage>
</organism>